<evidence type="ECO:0000313" key="2">
    <source>
        <dbReference type="EMBL" id="JAQ02166.1"/>
    </source>
</evidence>
<accession>A0A0A9ZGC3</accession>
<dbReference type="AlphaFoldDB" id="A0A0A9ZGC3"/>
<dbReference type="PANTHER" id="PTHR43224">
    <property type="entry name" value="AMIDINOTRANSFERASE"/>
    <property type="match status" value="1"/>
</dbReference>
<reference evidence="1" key="2">
    <citation type="submission" date="2014-07" db="EMBL/GenBank/DDBJ databases">
        <authorList>
            <person name="Hull J."/>
        </authorList>
    </citation>
    <scope>NUCLEOTIDE SEQUENCE</scope>
</reference>
<evidence type="ECO:0000313" key="1">
    <source>
        <dbReference type="EMBL" id="JAG42558.1"/>
    </source>
</evidence>
<gene>
    <name evidence="1" type="ORF">CM83_99238</name>
    <name evidence="2" type="ORF">g.94815</name>
</gene>
<dbReference type="Gene3D" id="3.75.10.10">
    <property type="entry name" value="L-arginine/glycine Amidinotransferase, Chain A"/>
    <property type="match status" value="1"/>
</dbReference>
<protein>
    <submittedName>
        <fullName evidence="1">Uncharacterized protein</fullName>
    </submittedName>
</protein>
<dbReference type="SUPFAM" id="SSF55909">
    <property type="entry name" value="Pentein"/>
    <property type="match status" value="1"/>
</dbReference>
<proteinExistence type="predicted"/>
<organism evidence="1">
    <name type="scientific">Lygus hesperus</name>
    <name type="common">Western plant bug</name>
    <dbReference type="NCBI Taxonomy" id="30085"/>
    <lineage>
        <taxon>Eukaryota</taxon>
        <taxon>Metazoa</taxon>
        <taxon>Ecdysozoa</taxon>
        <taxon>Arthropoda</taxon>
        <taxon>Hexapoda</taxon>
        <taxon>Insecta</taxon>
        <taxon>Pterygota</taxon>
        <taxon>Neoptera</taxon>
        <taxon>Paraneoptera</taxon>
        <taxon>Hemiptera</taxon>
        <taxon>Heteroptera</taxon>
        <taxon>Panheteroptera</taxon>
        <taxon>Cimicomorpha</taxon>
        <taxon>Miridae</taxon>
        <taxon>Mirini</taxon>
        <taxon>Lygus</taxon>
    </lineage>
</organism>
<name>A0A0A9ZGC3_LYGHE</name>
<sequence>VSVLYCISNTCYPAYILTDKQINKMSSVLFVEPIAFGSNSGIKDNAFITATTVSASKAQSDQTIAFQLLHEMQDKLRRENIDTCLIHSCCEPRGKYTYADKGDGIFPNNYISFHNFTDSKGKIVRRVVILYPMSPHRQGELPTRQVERKLVAAAESGAIDLVDLRGFETERKYLEGTGAINFSYNGAFAYMSRSTRTNDTVFDIVCNEENLNIPCQNRFVFRSALPGKNGHENVIYHTNVIGWCGKGICAWGLDYMQFDSEEEKLAFYHHLRD</sequence>
<dbReference type="EMBL" id="GBHO01001046">
    <property type="protein sequence ID" value="JAG42558.1"/>
    <property type="molecule type" value="Transcribed_RNA"/>
</dbReference>
<feature type="non-terminal residue" evidence="1">
    <location>
        <position position="1"/>
    </location>
</feature>
<reference evidence="2" key="3">
    <citation type="journal article" date="2016" name="Gigascience">
        <title>De novo construction of an expanded transcriptome assembly for the western tarnished plant bug, Lygus hesperus.</title>
        <authorList>
            <person name="Tassone E.E."/>
            <person name="Geib S.M."/>
            <person name="Hall B."/>
            <person name="Fabrick J.A."/>
            <person name="Brent C.S."/>
            <person name="Hull J.J."/>
        </authorList>
    </citation>
    <scope>NUCLEOTIDE SEQUENCE</scope>
</reference>
<dbReference type="Pfam" id="PF19420">
    <property type="entry name" value="DDAH_eukar"/>
    <property type="match status" value="1"/>
</dbReference>
<dbReference type="EMBL" id="GDHC01016463">
    <property type="protein sequence ID" value="JAQ02166.1"/>
    <property type="molecule type" value="Transcribed_RNA"/>
</dbReference>
<dbReference type="InterPro" id="IPR014541">
    <property type="entry name" value="Amdntrnsf_FN0238"/>
</dbReference>
<dbReference type="PANTHER" id="PTHR43224:SF1">
    <property type="entry name" value="AMIDINOTRANSFERASE"/>
    <property type="match status" value="1"/>
</dbReference>
<reference evidence="1" key="1">
    <citation type="journal article" date="2014" name="PLoS ONE">
        <title>Transcriptome-Based Identification of ABC Transporters in the Western Tarnished Plant Bug Lygus hesperus.</title>
        <authorList>
            <person name="Hull J.J."/>
            <person name="Chaney K."/>
            <person name="Geib S.M."/>
            <person name="Fabrick J.A."/>
            <person name="Brent C.S."/>
            <person name="Walsh D."/>
            <person name="Lavine L.C."/>
        </authorList>
    </citation>
    <scope>NUCLEOTIDE SEQUENCE</scope>
</reference>